<keyword evidence="1" id="KW-0521">NADP</keyword>
<dbReference type="OrthoDB" id="9785812at2"/>
<dbReference type="PANTHER" id="PTHR44154:SF1">
    <property type="entry name" value="QUINONE OXIDOREDUCTASE"/>
    <property type="match status" value="1"/>
</dbReference>
<evidence type="ECO:0000313" key="3">
    <source>
        <dbReference type="EMBL" id="ROO32292.1"/>
    </source>
</evidence>
<feature type="domain" description="Enoyl reductase (ER)" evidence="2">
    <location>
        <begin position="10"/>
        <end position="326"/>
    </location>
</feature>
<dbReference type="SMART" id="SM00829">
    <property type="entry name" value="PKS_ER"/>
    <property type="match status" value="1"/>
</dbReference>
<dbReference type="InterPro" id="IPR051603">
    <property type="entry name" value="Zinc-ADH_QOR/CCCR"/>
</dbReference>
<dbReference type="Pfam" id="PF08240">
    <property type="entry name" value="ADH_N"/>
    <property type="match status" value="1"/>
</dbReference>
<sequence length="331" mass="34704">MKVQQIKEFGAPDVFHAADIEPRTPGPRQIRVRQMASSVNPVDTKLRAAGPPIAPALPAVLGCDVAGVVDSVGEGVRAFQVGDEVYGCATGVVGHDGAYGEYAVVDAAFMAAKPKNMDWRQTAALPLVTITAWEALVDRAGVRPGDHVLVHGGTGGVGHIAVQLAKTLGARVATTVSTTEKADIAERLGADDIIYYTDEAVADYVTRVTGGRGFDVVFDATGGSDIAKSFEAARVNGQVVTIVSQYEADLSPMHTKSLSLHVVLMLTAMLNGIDPGHHGEILTKAAHLVDTGELEPLLDTTRFSLADVAEAHRRLESGKAVGKIVIDIATA</sequence>
<dbReference type="Pfam" id="PF13602">
    <property type="entry name" value="ADH_zinc_N_2"/>
    <property type="match status" value="1"/>
</dbReference>
<dbReference type="InterPro" id="IPR036291">
    <property type="entry name" value="NAD(P)-bd_dom_sf"/>
</dbReference>
<dbReference type="AlphaFoldDB" id="A0A423Q1A4"/>
<dbReference type="InParanoid" id="A0A423Q1A4"/>
<name>A0A423Q1A4_9GAMM</name>
<proteinExistence type="predicted"/>
<accession>A0A423Q1A4</accession>
<dbReference type="Gene3D" id="3.90.180.10">
    <property type="entry name" value="Medium-chain alcohol dehydrogenases, catalytic domain"/>
    <property type="match status" value="1"/>
</dbReference>
<dbReference type="SUPFAM" id="SSF51735">
    <property type="entry name" value="NAD(P)-binding Rossmann-fold domains"/>
    <property type="match status" value="1"/>
</dbReference>
<dbReference type="SUPFAM" id="SSF50129">
    <property type="entry name" value="GroES-like"/>
    <property type="match status" value="1"/>
</dbReference>
<protein>
    <submittedName>
        <fullName evidence="3">Quinone oxidoreductase</fullName>
    </submittedName>
</protein>
<evidence type="ECO:0000313" key="4">
    <source>
        <dbReference type="Proteomes" id="UP000285310"/>
    </source>
</evidence>
<evidence type="ECO:0000259" key="2">
    <source>
        <dbReference type="SMART" id="SM00829"/>
    </source>
</evidence>
<dbReference type="CDD" id="cd08272">
    <property type="entry name" value="MDR6"/>
    <property type="match status" value="1"/>
</dbReference>
<comment type="caution">
    <text evidence="3">The sequence shown here is derived from an EMBL/GenBank/DDBJ whole genome shotgun (WGS) entry which is preliminary data.</text>
</comment>
<dbReference type="PANTHER" id="PTHR44154">
    <property type="entry name" value="QUINONE OXIDOREDUCTASE"/>
    <property type="match status" value="1"/>
</dbReference>
<evidence type="ECO:0000256" key="1">
    <source>
        <dbReference type="ARBA" id="ARBA00022857"/>
    </source>
</evidence>
<dbReference type="Proteomes" id="UP000285310">
    <property type="component" value="Unassembled WGS sequence"/>
</dbReference>
<keyword evidence="4" id="KW-1185">Reference proteome</keyword>
<dbReference type="Gene3D" id="3.40.50.720">
    <property type="entry name" value="NAD(P)-binding Rossmann-like Domain"/>
    <property type="match status" value="1"/>
</dbReference>
<organism evidence="3 4">
    <name type="scientific">Salinisphaera japonica YTM-1</name>
    <dbReference type="NCBI Taxonomy" id="1209778"/>
    <lineage>
        <taxon>Bacteria</taxon>
        <taxon>Pseudomonadati</taxon>
        <taxon>Pseudomonadota</taxon>
        <taxon>Gammaproteobacteria</taxon>
        <taxon>Salinisphaerales</taxon>
        <taxon>Salinisphaeraceae</taxon>
        <taxon>Salinisphaera</taxon>
    </lineage>
</organism>
<gene>
    <name evidence="3" type="ORF">SAJA_01355</name>
</gene>
<dbReference type="InterPro" id="IPR020843">
    <property type="entry name" value="ER"/>
</dbReference>
<dbReference type="InterPro" id="IPR011032">
    <property type="entry name" value="GroES-like_sf"/>
</dbReference>
<dbReference type="RefSeq" id="WP_123656857.1">
    <property type="nucleotide sequence ID" value="NZ_AYKG01000002.1"/>
</dbReference>
<dbReference type="InterPro" id="IPR013154">
    <property type="entry name" value="ADH-like_N"/>
</dbReference>
<dbReference type="GO" id="GO:0016491">
    <property type="term" value="F:oxidoreductase activity"/>
    <property type="evidence" value="ECO:0007669"/>
    <property type="project" value="InterPro"/>
</dbReference>
<reference evidence="3 4" key="1">
    <citation type="submission" date="2013-10" db="EMBL/GenBank/DDBJ databases">
        <title>Salinisphaera japonica YTM-1 Genome Sequencing.</title>
        <authorList>
            <person name="Lai Q."/>
            <person name="Li C."/>
            <person name="Shao Z."/>
        </authorList>
    </citation>
    <scope>NUCLEOTIDE SEQUENCE [LARGE SCALE GENOMIC DNA]</scope>
    <source>
        <strain evidence="3 4">YTM-1</strain>
    </source>
</reference>
<dbReference type="EMBL" id="AYKG01000002">
    <property type="protein sequence ID" value="ROO32292.1"/>
    <property type="molecule type" value="Genomic_DNA"/>
</dbReference>